<organism evidence="4 5">
    <name type="scientific">Candidozyma haemuli</name>
    <dbReference type="NCBI Taxonomy" id="45357"/>
    <lineage>
        <taxon>Eukaryota</taxon>
        <taxon>Fungi</taxon>
        <taxon>Dikarya</taxon>
        <taxon>Ascomycota</taxon>
        <taxon>Saccharomycotina</taxon>
        <taxon>Pichiomycetes</taxon>
        <taxon>Metschnikowiaceae</taxon>
        <taxon>Candidozyma</taxon>
    </lineage>
</organism>
<dbReference type="Proteomes" id="UP000825434">
    <property type="component" value="Chromosome 2"/>
</dbReference>
<dbReference type="EMBL" id="CP076662">
    <property type="protein sequence ID" value="QWU87599.1"/>
    <property type="molecule type" value="Genomic_DNA"/>
</dbReference>
<sequence length="596" mass="68641">MFEDTFSNQFRKDVGSVNPFGEPFLNVVPGYLEKFTIPFVLGGKDEYLLWLFHFIGQLRTQYGENVANYVVEYINGNDVLHSLFASEEQKVKIYDLASSVIYSTLGYGVCMAYNTEYCDRALKPMDCFRKFHQDFCKYKLDDLERWFCHWAVVLKILDIEGEDEAYEFSQELNGFTFEEFDLMSDIDYRIEDPKELIRRHLKTIGSDHIDVSKRAYDVNSKNGQPSLHRKAIEGSWFLSEQMSVVSGHYNIYYEIPPDGLSTLFTLMKLSTFAVFGASVLSVHAAAEKREPKNVAALDELLQDYENDHHNEKRKNVASLEDLQQAYDEDHQNEKRKNVAGLDDLRHAYAEDHKTEKRKNVAALEELFQAYKEDHKNEKRKNVAALEELFAAYKEDHQNEKRKNTFNLAHLEHLLQEAQESAENNKRDARSFFESKNHEKRSQNVITFSGPLVENVLTQVRDVSVIAGYLRDSESLLDQLHKAPFAVIIAPTDHALANKLNGHKPWEFPRDPENEEDAEKNINDFVKAHLVKFEGDFEEIDSEVSLHSLSGQKVVIRHDAATDAFRVKSGDKWVDVLAVYHADDGAVLVIDDVFVKP</sequence>
<feature type="coiled-coil region" evidence="2">
    <location>
        <begin position="353"/>
        <end position="427"/>
    </location>
</feature>
<dbReference type="PANTHER" id="PTHR28156">
    <property type="entry name" value="FAS1 DOMAIN-CONTAINING PROTEIN YDR262W"/>
    <property type="match status" value="1"/>
</dbReference>
<name>A0ABX8I398_9ASCO</name>
<accession>A0ABX8I398</accession>
<evidence type="ECO:0000259" key="3">
    <source>
        <dbReference type="PROSITE" id="PS50213"/>
    </source>
</evidence>
<proteinExistence type="predicted"/>
<dbReference type="Pfam" id="PF02469">
    <property type="entry name" value="Fasciclin"/>
    <property type="match status" value="1"/>
</dbReference>
<gene>
    <name evidence="4" type="ORF">CA3LBN_001864</name>
</gene>
<reference evidence="4 5" key="1">
    <citation type="submission" date="2021-06" db="EMBL/GenBank/DDBJ databases">
        <title>Candida outbreak in Lebanon.</title>
        <authorList>
            <person name="Finianos M."/>
        </authorList>
    </citation>
    <scope>NUCLEOTIDE SEQUENCE [LARGE SCALE GENOMIC DNA]</scope>
    <source>
        <strain evidence="4">CA3LBN</strain>
    </source>
</reference>
<keyword evidence="5" id="KW-1185">Reference proteome</keyword>
<feature type="domain" description="FAS1" evidence="3">
    <location>
        <begin position="449"/>
        <end position="593"/>
    </location>
</feature>
<protein>
    <recommendedName>
        <fullName evidence="3">FAS1 domain-containing protein</fullName>
    </recommendedName>
</protein>
<evidence type="ECO:0000313" key="4">
    <source>
        <dbReference type="EMBL" id="QWU87599.1"/>
    </source>
</evidence>
<evidence type="ECO:0000256" key="1">
    <source>
        <dbReference type="ARBA" id="ARBA00022729"/>
    </source>
</evidence>
<dbReference type="InterPro" id="IPR036378">
    <property type="entry name" value="FAS1_dom_sf"/>
</dbReference>
<dbReference type="InterPro" id="IPR000782">
    <property type="entry name" value="FAS1_domain"/>
</dbReference>
<evidence type="ECO:0000313" key="5">
    <source>
        <dbReference type="Proteomes" id="UP000825434"/>
    </source>
</evidence>
<dbReference type="PROSITE" id="PS50213">
    <property type="entry name" value="FAS1"/>
    <property type="match status" value="1"/>
</dbReference>
<dbReference type="Gene3D" id="2.30.180.10">
    <property type="entry name" value="FAS1 domain"/>
    <property type="match status" value="1"/>
</dbReference>
<dbReference type="SUPFAM" id="SSF82153">
    <property type="entry name" value="FAS1 domain"/>
    <property type="match status" value="1"/>
</dbReference>
<evidence type="ECO:0000256" key="2">
    <source>
        <dbReference type="SAM" id="Coils"/>
    </source>
</evidence>
<keyword evidence="1" id="KW-0732">Signal</keyword>
<dbReference type="InterPro" id="IPR040200">
    <property type="entry name" value="Mug57-like"/>
</dbReference>
<dbReference type="PANTHER" id="PTHR28156:SF1">
    <property type="entry name" value="FAS1 DOMAIN-CONTAINING PROTEIN YDR262W"/>
    <property type="match status" value="1"/>
</dbReference>
<keyword evidence="2" id="KW-0175">Coiled coil</keyword>